<protein>
    <recommendedName>
        <fullName evidence="4">Nickel/cobalt homeostasis protein RcnB</fullName>
    </recommendedName>
</protein>
<reference evidence="2 3" key="1">
    <citation type="submission" date="2017-03" db="EMBL/GenBank/DDBJ databases">
        <authorList>
            <person name="Afonso C.L."/>
            <person name="Miller P.J."/>
            <person name="Scott M.A."/>
            <person name="Spackman E."/>
            <person name="Goraichik I."/>
            <person name="Dimitrov K.M."/>
            <person name="Suarez D.L."/>
            <person name="Swayne D.E."/>
        </authorList>
    </citation>
    <scope>NUCLEOTIDE SEQUENCE [LARGE SCALE GENOMIC DNA]</scope>
    <source>
        <strain evidence="2 3">CECT 7751</strain>
    </source>
</reference>
<evidence type="ECO:0000313" key="2">
    <source>
        <dbReference type="EMBL" id="SLN37883.1"/>
    </source>
</evidence>
<dbReference type="EMBL" id="FWFN01000003">
    <property type="protein sequence ID" value="SLN37883.1"/>
    <property type="molecule type" value="Genomic_DNA"/>
</dbReference>
<dbReference type="RefSeq" id="WP_085887562.1">
    <property type="nucleotide sequence ID" value="NZ_FWFN01000003.1"/>
</dbReference>
<dbReference type="InterPro" id="IPR024572">
    <property type="entry name" value="RcnB"/>
</dbReference>
<gene>
    <name evidence="2" type="ORF">PSM7751_01686</name>
</gene>
<evidence type="ECO:0000256" key="1">
    <source>
        <dbReference type="SAM" id="SignalP"/>
    </source>
</evidence>
<evidence type="ECO:0008006" key="4">
    <source>
        <dbReference type="Google" id="ProtNLM"/>
    </source>
</evidence>
<dbReference type="Gene3D" id="3.10.450.160">
    <property type="entry name" value="inner membrane protein cigr"/>
    <property type="match status" value="1"/>
</dbReference>
<organism evidence="2 3">
    <name type="scientific">Pseudooceanicola marinus</name>
    <dbReference type="NCBI Taxonomy" id="396013"/>
    <lineage>
        <taxon>Bacteria</taxon>
        <taxon>Pseudomonadati</taxon>
        <taxon>Pseudomonadota</taxon>
        <taxon>Alphaproteobacteria</taxon>
        <taxon>Rhodobacterales</taxon>
        <taxon>Paracoccaceae</taxon>
        <taxon>Pseudooceanicola</taxon>
    </lineage>
</organism>
<feature type="chain" id="PRO_5012801321" description="Nickel/cobalt homeostasis protein RcnB" evidence="1">
    <location>
        <begin position="22"/>
        <end position="122"/>
    </location>
</feature>
<keyword evidence="3" id="KW-1185">Reference proteome</keyword>
<name>A0A1X6Z197_9RHOB</name>
<evidence type="ECO:0000313" key="3">
    <source>
        <dbReference type="Proteomes" id="UP000193963"/>
    </source>
</evidence>
<sequence>MKRTVLATLTALTALSGAAYANPGNGNGNGWGGGNIPPGQAKKLFNNQHGGRTVVIDDRRHVYRSGDRLPDGYVVIRDYDRYGLRAPGDGYRYVRYDNEVYRIARDTATVAAAIGIVSDLLN</sequence>
<dbReference type="AlphaFoldDB" id="A0A1X6Z197"/>
<dbReference type="OrthoDB" id="7666115at2"/>
<proteinExistence type="predicted"/>
<keyword evidence="1" id="KW-0732">Signal</keyword>
<feature type="signal peptide" evidence="1">
    <location>
        <begin position="1"/>
        <end position="21"/>
    </location>
</feature>
<accession>A0A1X6Z197</accession>
<dbReference type="Proteomes" id="UP000193963">
    <property type="component" value="Unassembled WGS sequence"/>
</dbReference>
<dbReference type="Pfam" id="PF11776">
    <property type="entry name" value="RcnB"/>
    <property type="match status" value="1"/>
</dbReference>